<protein>
    <submittedName>
        <fullName evidence="3">Uncharacterized protein</fullName>
    </submittedName>
</protein>
<dbReference type="RefSeq" id="WP_210891232.1">
    <property type="nucleotide sequence ID" value="NZ_JAGPYQ010000002.1"/>
</dbReference>
<organism evidence="3 4">
    <name type="scientific">Streptomyces liliiviolaceus</name>
    <dbReference type="NCBI Taxonomy" id="2823109"/>
    <lineage>
        <taxon>Bacteria</taxon>
        <taxon>Bacillati</taxon>
        <taxon>Actinomycetota</taxon>
        <taxon>Actinomycetes</taxon>
        <taxon>Kitasatosporales</taxon>
        <taxon>Streptomycetaceae</taxon>
        <taxon>Streptomyces</taxon>
    </lineage>
</organism>
<evidence type="ECO:0000313" key="3">
    <source>
        <dbReference type="EMBL" id="MBQ0853905.1"/>
    </source>
</evidence>
<reference evidence="3 4" key="1">
    <citation type="submission" date="2021-04" db="EMBL/GenBank/DDBJ databases">
        <authorList>
            <person name="Tang X."/>
            <person name="Zhou X."/>
            <person name="Chen X."/>
            <person name="Cernava T."/>
            <person name="Zhang C."/>
        </authorList>
    </citation>
    <scope>NUCLEOTIDE SEQUENCE [LARGE SCALE GENOMIC DNA]</scope>
    <source>
        <strain evidence="3 4">BH-SS-21</strain>
    </source>
</reference>
<feature type="compositionally biased region" description="Low complexity" evidence="1">
    <location>
        <begin position="150"/>
        <end position="163"/>
    </location>
</feature>
<feature type="transmembrane region" description="Helical" evidence="2">
    <location>
        <begin position="20"/>
        <end position="42"/>
    </location>
</feature>
<sequence>MMGSADRNGPGRPRGVRRALFTHGAAAFTHGMSALLIVLALVTALSSAVTTDRAAAADGDTVKVFVVRTAGADTLESIAARTLGSSSRAGEIFDLNRGLSQPDGGALITQGDALRVGWILRLPEDATGPDVQVAQETGVGPETVPPATPPQGAAPGDTGGQPDSATVVVPLPALLAVVGAVLLALVTAAILARKRVRSTWRAFLRQLRRLGEPARRRRRLRHRVALSARFSGDADPVRRAYAVLREFAGSGSRPETAVHAVRVDAAGATVWVEASAGVPASWQRLDAARWRRQAAADWLGRGTDATTTAGTPSPDGSACLVRVGIDQEGAPLLVDLSRLDGVLSVTGDAGVGRAVVSGLLAELARSRPEIPVTLRQGAEGGAGFALPAGLREPTEADGHRSSRDVRGAGTVRAGAVRRPVRGVVVVAGTPTRHEIAELVELCGPGGAGWTGLVCGDLPDARWRWHAEAEGTVELPLLGVKVTAPA</sequence>
<keyword evidence="2" id="KW-0812">Transmembrane</keyword>
<name>A0A940Y7E8_9ACTN</name>
<evidence type="ECO:0000256" key="1">
    <source>
        <dbReference type="SAM" id="MobiDB-lite"/>
    </source>
</evidence>
<comment type="caution">
    <text evidence="3">The sequence shown here is derived from an EMBL/GenBank/DDBJ whole genome shotgun (WGS) entry which is preliminary data.</text>
</comment>
<feature type="compositionally biased region" description="Basic and acidic residues" evidence="1">
    <location>
        <begin position="392"/>
        <end position="405"/>
    </location>
</feature>
<dbReference type="AlphaFoldDB" id="A0A940Y7E8"/>
<proteinExistence type="predicted"/>
<keyword evidence="2" id="KW-0472">Membrane</keyword>
<dbReference type="EMBL" id="JAGPYQ010000002">
    <property type="protein sequence ID" value="MBQ0853905.1"/>
    <property type="molecule type" value="Genomic_DNA"/>
</dbReference>
<keyword evidence="2" id="KW-1133">Transmembrane helix</keyword>
<gene>
    <name evidence="3" type="ORF">J8N05_37705</name>
</gene>
<feature type="transmembrane region" description="Helical" evidence="2">
    <location>
        <begin position="171"/>
        <end position="192"/>
    </location>
</feature>
<evidence type="ECO:0000256" key="2">
    <source>
        <dbReference type="SAM" id="Phobius"/>
    </source>
</evidence>
<accession>A0A940Y7E8</accession>
<feature type="region of interest" description="Disordered" evidence="1">
    <location>
        <begin position="136"/>
        <end position="163"/>
    </location>
</feature>
<dbReference type="Proteomes" id="UP000677413">
    <property type="component" value="Unassembled WGS sequence"/>
</dbReference>
<evidence type="ECO:0000313" key="4">
    <source>
        <dbReference type="Proteomes" id="UP000677413"/>
    </source>
</evidence>
<keyword evidence="4" id="KW-1185">Reference proteome</keyword>
<feature type="region of interest" description="Disordered" evidence="1">
    <location>
        <begin position="383"/>
        <end position="405"/>
    </location>
</feature>